<dbReference type="PANTHER" id="PTHR10000:SF8">
    <property type="entry name" value="HAD SUPERFAMILY HYDROLASE-LIKE, TYPE 3"/>
    <property type="match status" value="1"/>
</dbReference>
<name>A0A317C4U0_9GAMM</name>
<dbReference type="InterPro" id="IPR000150">
    <property type="entry name" value="Cof"/>
</dbReference>
<dbReference type="AlphaFoldDB" id="A0A317C4U0"/>
<dbReference type="SUPFAM" id="SSF56784">
    <property type="entry name" value="HAD-like"/>
    <property type="match status" value="1"/>
</dbReference>
<dbReference type="EMBL" id="QGKM01000094">
    <property type="protein sequence ID" value="PWQ92383.1"/>
    <property type="molecule type" value="Genomic_DNA"/>
</dbReference>
<keyword evidence="2" id="KW-1185">Reference proteome</keyword>
<evidence type="ECO:0000313" key="1">
    <source>
        <dbReference type="EMBL" id="PWQ92383.1"/>
    </source>
</evidence>
<dbReference type="PANTHER" id="PTHR10000">
    <property type="entry name" value="PHOSPHOSERINE PHOSPHATASE"/>
    <property type="match status" value="1"/>
</dbReference>
<dbReference type="InterPro" id="IPR023214">
    <property type="entry name" value="HAD_sf"/>
</dbReference>
<evidence type="ECO:0000313" key="2">
    <source>
        <dbReference type="Proteomes" id="UP000245539"/>
    </source>
</evidence>
<organism evidence="1 2">
    <name type="scientific">Leucothrix pacifica</name>
    <dbReference type="NCBI Taxonomy" id="1247513"/>
    <lineage>
        <taxon>Bacteria</taxon>
        <taxon>Pseudomonadati</taxon>
        <taxon>Pseudomonadota</taxon>
        <taxon>Gammaproteobacteria</taxon>
        <taxon>Thiotrichales</taxon>
        <taxon>Thiotrichaceae</taxon>
        <taxon>Leucothrix</taxon>
    </lineage>
</organism>
<reference evidence="1 2" key="1">
    <citation type="submission" date="2018-05" db="EMBL/GenBank/DDBJ databases">
        <title>Leucothrix arctica sp. nov., isolated from Arctic seawater.</title>
        <authorList>
            <person name="Choi A."/>
            <person name="Baek K."/>
        </authorList>
    </citation>
    <scope>NUCLEOTIDE SEQUENCE [LARGE SCALE GENOMIC DNA]</scope>
    <source>
        <strain evidence="1 2">JCM 18388</strain>
    </source>
</reference>
<dbReference type="NCBIfam" id="TIGR01484">
    <property type="entry name" value="HAD-SF-IIB"/>
    <property type="match status" value="1"/>
</dbReference>
<comment type="caution">
    <text evidence="1">The sequence shown here is derived from an EMBL/GenBank/DDBJ whole genome shotgun (WGS) entry which is preliminary data.</text>
</comment>
<dbReference type="NCBIfam" id="TIGR00099">
    <property type="entry name" value="Cof-subfamily"/>
    <property type="match status" value="1"/>
</dbReference>
<dbReference type="GO" id="GO:0016791">
    <property type="term" value="F:phosphatase activity"/>
    <property type="evidence" value="ECO:0007669"/>
    <property type="project" value="TreeGrafter"/>
</dbReference>
<proteinExistence type="predicted"/>
<dbReference type="InterPro" id="IPR036412">
    <property type="entry name" value="HAD-like_sf"/>
</dbReference>
<accession>A0A317C4U0</accession>
<dbReference type="Pfam" id="PF08282">
    <property type="entry name" value="Hydrolase_3"/>
    <property type="match status" value="1"/>
</dbReference>
<dbReference type="OrthoDB" id="5498330at2"/>
<dbReference type="InterPro" id="IPR006379">
    <property type="entry name" value="HAD-SF_hydro_IIB"/>
</dbReference>
<gene>
    <name evidence="1" type="ORF">DKW60_21440</name>
</gene>
<dbReference type="Gene3D" id="3.30.1240.10">
    <property type="match status" value="1"/>
</dbReference>
<dbReference type="RefSeq" id="WP_109839709.1">
    <property type="nucleotide sequence ID" value="NZ_QGKM01000094.1"/>
</dbReference>
<sequence length="273" mass="30696">MELLVFDLDGTLLNGEQQITEYTRDTLKLLQQRNIAYTVATGRTIHAARAVMQDTHFPLLHVYNNGVVIWNPESTDYIHHNHLTHAEIDAVLNAFSDQTITPFVFTIEPDGSHAVYHAPPENEVCRHYVSLFEANDSIQNKPLVSLHPTAEITNINALGSQVEIKAICDQIKDQDHLVVYTGGDMYKTDFHWLDIHHSASSKGGAVEMLKESLGYDRVICFGDSDNDISMFEIADEAYSPANALDELKAISTEVIGHHDQDGIARFLREYYSL</sequence>
<dbReference type="Proteomes" id="UP000245539">
    <property type="component" value="Unassembled WGS sequence"/>
</dbReference>
<protein>
    <submittedName>
        <fullName evidence="1">Haloacid dehalogenase</fullName>
    </submittedName>
</protein>
<dbReference type="GO" id="GO:0000287">
    <property type="term" value="F:magnesium ion binding"/>
    <property type="evidence" value="ECO:0007669"/>
    <property type="project" value="TreeGrafter"/>
</dbReference>
<dbReference type="GO" id="GO:0005829">
    <property type="term" value="C:cytosol"/>
    <property type="evidence" value="ECO:0007669"/>
    <property type="project" value="TreeGrafter"/>
</dbReference>
<dbReference type="Gene3D" id="3.40.50.1000">
    <property type="entry name" value="HAD superfamily/HAD-like"/>
    <property type="match status" value="1"/>
</dbReference>
<dbReference type="PROSITE" id="PS01228">
    <property type="entry name" value="COF_1"/>
    <property type="match status" value="1"/>
</dbReference>